<feature type="domain" description="GIY-YIG" evidence="2">
    <location>
        <begin position="3"/>
        <end position="78"/>
    </location>
</feature>
<organism evidence="3 4">
    <name type="scientific">Ignavibacterium album (strain DSM 19864 / JCM 16511 / NBRC 101810 / Mat9-16)</name>
    <dbReference type="NCBI Taxonomy" id="945713"/>
    <lineage>
        <taxon>Bacteria</taxon>
        <taxon>Pseudomonadati</taxon>
        <taxon>Ignavibacteriota</taxon>
        <taxon>Ignavibacteria</taxon>
        <taxon>Ignavibacteriales</taxon>
        <taxon>Ignavibacteriaceae</taxon>
        <taxon>Ignavibacterium</taxon>
    </lineage>
</organism>
<dbReference type="Proteomes" id="UP000007394">
    <property type="component" value="Chromosome"/>
</dbReference>
<protein>
    <submittedName>
        <fullName evidence="3">Excinuclease ABC C subunit domain protein</fullName>
    </submittedName>
</protein>
<dbReference type="InterPro" id="IPR035901">
    <property type="entry name" value="GIY-YIG_endonuc_sf"/>
</dbReference>
<dbReference type="RefSeq" id="WP_014560275.1">
    <property type="nucleotide sequence ID" value="NC_017464.1"/>
</dbReference>
<dbReference type="AlphaFoldDB" id="I0AJG3"/>
<dbReference type="Gene3D" id="3.40.1440.10">
    <property type="entry name" value="GIY-YIG endonuclease"/>
    <property type="match status" value="1"/>
</dbReference>
<evidence type="ECO:0000259" key="2">
    <source>
        <dbReference type="PROSITE" id="PS50164"/>
    </source>
</evidence>
<dbReference type="STRING" id="945713.IALB_1410"/>
<reference evidence="3 4" key="1">
    <citation type="journal article" date="2012" name="Front. Microbiol.">
        <title>Complete genome of Ignavibacterium album, a metabolically versatile, flagellated, facultative anaerobe from the phylum Chlorobi.</title>
        <authorList>
            <person name="Liu Z."/>
            <person name="Frigaard N.-U."/>
            <person name="Vogl K."/>
            <person name="Iino T."/>
            <person name="Ohkuma M."/>
            <person name="Overmann J."/>
            <person name="Bryant D.A."/>
        </authorList>
    </citation>
    <scope>NUCLEOTIDE SEQUENCE [LARGE SCALE GENOMIC DNA]</scope>
    <source>
        <strain evidence="4">DSM 19864 / JCM 16511 / NBRC 101810 / Mat9-16</strain>
    </source>
</reference>
<dbReference type="HOGENOM" id="CLU_135650_6_3_10"/>
<evidence type="ECO:0000313" key="4">
    <source>
        <dbReference type="Proteomes" id="UP000007394"/>
    </source>
</evidence>
<evidence type="ECO:0000313" key="3">
    <source>
        <dbReference type="EMBL" id="AFH49120.1"/>
    </source>
</evidence>
<dbReference type="PANTHER" id="PTHR34477">
    <property type="entry name" value="UPF0213 PROTEIN YHBQ"/>
    <property type="match status" value="1"/>
</dbReference>
<dbReference type="OrthoDB" id="1495241at2"/>
<dbReference type="InterPro" id="IPR050190">
    <property type="entry name" value="UPF0213_domain"/>
</dbReference>
<dbReference type="KEGG" id="ial:IALB_1410"/>
<dbReference type="SMART" id="SM00465">
    <property type="entry name" value="GIYc"/>
    <property type="match status" value="1"/>
</dbReference>
<proteinExistence type="inferred from homology"/>
<dbReference type="PROSITE" id="PS50164">
    <property type="entry name" value="GIY_YIG"/>
    <property type="match status" value="1"/>
</dbReference>
<dbReference type="CDD" id="cd10449">
    <property type="entry name" value="GIY-YIG_SLX1_like"/>
    <property type="match status" value="1"/>
</dbReference>
<keyword evidence="4" id="KW-1185">Reference proteome</keyword>
<dbReference type="Pfam" id="PF01541">
    <property type="entry name" value="GIY-YIG"/>
    <property type="match status" value="1"/>
</dbReference>
<sequence length="97" mass="11575">MNINFITYVLQSKLDNNFYVGYTTNLKKRLDEHNSGKVKSTSARRPFEVVYYEVCYNQKDALHREKYLKSSYGKKYIKSRLKNYLAGWRSTGWIFKA</sequence>
<accession>I0AJG3</accession>
<dbReference type="SUPFAM" id="SSF82771">
    <property type="entry name" value="GIY-YIG endonuclease"/>
    <property type="match status" value="1"/>
</dbReference>
<dbReference type="EMBL" id="CP003418">
    <property type="protein sequence ID" value="AFH49120.1"/>
    <property type="molecule type" value="Genomic_DNA"/>
</dbReference>
<dbReference type="eggNOG" id="COG2827">
    <property type="taxonomic scope" value="Bacteria"/>
</dbReference>
<dbReference type="PANTHER" id="PTHR34477:SF1">
    <property type="entry name" value="UPF0213 PROTEIN YHBQ"/>
    <property type="match status" value="1"/>
</dbReference>
<evidence type="ECO:0000256" key="1">
    <source>
        <dbReference type="ARBA" id="ARBA00007435"/>
    </source>
</evidence>
<gene>
    <name evidence="3" type="ordered locus">IALB_1410</name>
</gene>
<name>I0AJG3_IGNAJ</name>
<comment type="similarity">
    <text evidence="1">Belongs to the UPF0213 family.</text>
</comment>
<dbReference type="InterPro" id="IPR000305">
    <property type="entry name" value="GIY-YIG_endonuc"/>
</dbReference>